<dbReference type="AlphaFoldDB" id="A0A9X3C0M6"/>
<dbReference type="Proteomes" id="UP001151133">
    <property type="component" value="Unassembled WGS sequence"/>
</dbReference>
<proteinExistence type="predicted"/>
<evidence type="ECO:0000313" key="1">
    <source>
        <dbReference type="EMBL" id="MCV9931915.1"/>
    </source>
</evidence>
<reference evidence="1" key="1">
    <citation type="submission" date="2022-10" db="EMBL/GenBank/DDBJ databases">
        <title>Two novel species of Flavobacterium.</title>
        <authorList>
            <person name="Liu Q."/>
            <person name="Xin Y.-H."/>
        </authorList>
    </citation>
    <scope>NUCLEOTIDE SEQUENCE</scope>
    <source>
        <strain evidence="1">LS1R47</strain>
    </source>
</reference>
<gene>
    <name evidence="1" type="ORF">OIU80_06440</name>
</gene>
<comment type="caution">
    <text evidence="1">The sequence shown here is derived from an EMBL/GenBank/DDBJ whole genome shotgun (WGS) entry which is preliminary data.</text>
</comment>
<dbReference type="EMBL" id="JAOZEV010000003">
    <property type="protein sequence ID" value="MCV9931915.1"/>
    <property type="molecule type" value="Genomic_DNA"/>
</dbReference>
<accession>A0A9X3C0M6</accession>
<organism evidence="1 2">
    <name type="scientific">Flavobacterium frigoritolerans</name>
    <dbReference type="NCBI Taxonomy" id="2987686"/>
    <lineage>
        <taxon>Bacteria</taxon>
        <taxon>Pseudomonadati</taxon>
        <taxon>Bacteroidota</taxon>
        <taxon>Flavobacteriia</taxon>
        <taxon>Flavobacteriales</taxon>
        <taxon>Flavobacteriaceae</taxon>
        <taxon>Flavobacterium</taxon>
    </lineage>
</organism>
<keyword evidence="2" id="KW-1185">Reference proteome</keyword>
<sequence>MYKIISPSSEPSIIGVNNGVYQVELIDKKSFINKEEKQYFENFFNGKFISFIFDNFQNINLTKITELKYFPLKKAKETDFVRFSPNEMGLNFIVSQKVIDIFKQFTISDYIKIPSKIDGFNTNYYTIGFPIITDNFINFSKSKFYHLINKTEFNNLSHEEYKKISGALVKTLSIELTDNNFKSDIINLQGQGVFFQIL</sequence>
<name>A0A9X3C0M6_9FLAO</name>
<dbReference type="RefSeq" id="WP_264286217.1">
    <property type="nucleotide sequence ID" value="NZ_JAOZEV010000003.1"/>
</dbReference>
<protein>
    <submittedName>
        <fullName evidence="1">Uncharacterized protein</fullName>
    </submittedName>
</protein>
<evidence type="ECO:0000313" key="2">
    <source>
        <dbReference type="Proteomes" id="UP001151133"/>
    </source>
</evidence>